<dbReference type="PANTHER" id="PTHR30469">
    <property type="entry name" value="MULTIDRUG RESISTANCE PROTEIN MDTA"/>
    <property type="match status" value="1"/>
</dbReference>
<evidence type="ECO:0000313" key="3">
    <source>
        <dbReference type="Proteomes" id="UP000094793"/>
    </source>
</evidence>
<evidence type="ECO:0000256" key="1">
    <source>
        <dbReference type="SAM" id="Phobius"/>
    </source>
</evidence>
<dbReference type="EMBL" id="CP017150">
    <property type="protein sequence ID" value="AOP52299.1"/>
    <property type="molecule type" value="Genomic_DNA"/>
</dbReference>
<dbReference type="PATRIC" id="fig|1703.10.peg.606"/>
<dbReference type="GO" id="GO:0015562">
    <property type="term" value="F:efflux transmembrane transporter activity"/>
    <property type="evidence" value="ECO:0007669"/>
    <property type="project" value="TreeGrafter"/>
</dbReference>
<protein>
    <submittedName>
        <fullName evidence="2">Peptidoglycan-binding domain 1 protein</fullName>
    </submittedName>
</protein>
<proteinExistence type="predicted"/>
<dbReference type="Proteomes" id="UP000094793">
    <property type="component" value="Chromosome"/>
</dbReference>
<evidence type="ECO:0000313" key="2">
    <source>
        <dbReference type="EMBL" id="AOP52299.1"/>
    </source>
</evidence>
<dbReference type="PANTHER" id="PTHR30469:SF20">
    <property type="entry name" value="EFFLUX RND TRANSPORTER PERIPLASMIC ADAPTOR SUBUNIT"/>
    <property type="match status" value="1"/>
</dbReference>
<reference evidence="3" key="1">
    <citation type="submission" date="2016-09" db="EMBL/GenBank/DDBJ databases">
        <title>Complete Genome Sequence of Brevibacterium linens SMQ-1335.</title>
        <authorList>
            <person name="de Melo A.G."/>
            <person name="Labrie S.J."/>
            <person name="Dumaresq J."/>
            <person name="Roberts R.J."/>
            <person name="Tremblay D.M."/>
            <person name="Moineau S."/>
        </authorList>
    </citation>
    <scope>NUCLEOTIDE SEQUENCE [LARGE SCALE GENOMIC DNA]</scope>
    <source>
        <strain evidence="3">SMQ-1335</strain>
    </source>
</reference>
<dbReference type="KEGG" id="blin:BLSMQ_0585"/>
<name>A0A1D7VZM8_BREAU</name>
<dbReference type="PROSITE" id="PS51257">
    <property type="entry name" value="PROKAR_LIPOPROTEIN"/>
    <property type="match status" value="1"/>
</dbReference>
<sequence>MKANGKSRPLGWLSTPMGLASVVGCVLAIVGFMLGYFLRAPLDDLKDTDEQTVTGLAKVEERALTSDTTIGGNVRRGKTSDITLQASEGEQVVTRVEVSKGDVLNSGQLIAIVSGRPIFAVSTEFPLYRNLDLGDSGDDVRELNSLLSNLGKASARSENFTQSTRDGIAQLYSGYDLKAPSSGQDEVKEAQAAYDEAKSDSEVDDEERQTLREQLDSAKAKAGVQFRLSDFYFLPSGSPNIEKIVKRGSIIDSEEPVLGTVRSGESTVKARVDLSQAEKFETGTEVTVSTTDSTVSQEIFTVKEISDFKEASGEDDKIPPGYDVTFESEDDFPDELQDAAAVSITLAGDDSDKSTAIPLVGLREDPEGNYVLLPGADEKCRVSTGEEASGWIEVSSDCITVGDKIVVGP</sequence>
<accession>A0A1D7VZM8</accession>
<keyword evidence="1" id="KW-0472">Membrane</keyword>
<organism evidence="2 3">
    <name type="scientific">Brevibacterium aurantiacum</name>
    <dbReference type="NCBI Taxonomy" id="273384"/>
    <lineage>
        <taxon>Bacteria</taxon>
        <taxon>Bacillati</taxon>
        <taxon>Actinomycetota</taxon>
        <taxon>Actinomycetes</taxon>
        <taxon>Micrococcales</taxon>
        <taxon>Brevibacteriaceae</taxon>
        <taxon>Brevibacterium</taxon>
    </lineage>
</organism>
<keyword evidence="1" id="KW-1133">Transmembrane helix</keyword>
<feature type="transmembrane region" description="Helical" evidence="1">
    <location>
        <begin position="12"/>
        <end position="38"/>
    </location>
</feature>
<keyword evidence="1" id="KW-0812">Transmembrane</keyword>
<gene>
    <name evidence="2" type="ORF">BLSMQ_0585</name>
</gene>
<dbReference type="AlphaFoldDB" id="A0A1D7VZM8"/>
<dbReference type="GO" id="GO:1990281">
    <property type="term" value="C:efflux pump complex"/>
    <property type="evidence" value="ECO:0007669"/>
    <property type="project" value="TreeGrafter"/>
</dbReference>